<dbReference type="AlphaFoldDB" id="A0A183DZB0"/>
<sequence>MPRRWLSATERQSSLERQRQLAAESKRRYRSSESYRQAERVRDTVAHRLLRSHPVSTASMGNASDEPSTSRGLQQTALGILAL</sequence>
<evidence type="ECO:0000256" key="1">
    <source>
        <dbReference type="SAM" id="MobiDB-lite"/>
    </source>
</evidence>
<reference evidence="4" key="1">
    <citation type="submission" date="2016-06" db="UniProtKB">
        <authorList>
            <consortium name="WormBaseParasite"/>
        </authorList>
    </citation>
    <scope>IDENTIFICATION</scope>
</reference>
<feature type="region of interest" description="Disordered" evidence="1">
    <location>
        <begin position="1"/>
        <end position="83"/>
    </location>
</feature>
<gene>
    <name evidence="2" type="ORF">GPUH_LOCUS14051</name>
</gene>
<name>A0A183DZB0_9BILA</name>
<protein>
    <submittedName>
        <fullName evidence="4">Transposase</fullName>
    </submittedName>
</protein>
<feature type="compositionally biased region" description="Polar residues" evidence="1">
    <location>
        <begin position="54"/>
        <end position="77"/>
    </location>
</feature>
<proteinExistence type="predicted"/>
<reference evidence="2 3" key="2">
    <citation type="submission" date="2018-11" db="EMBL/GenBank/DDBJ databases">
        <authorList>
            <consortium name="Pathogen Informatics"/>
        </authorList>
    </citation>
    <scope>NUCLEOTIDE SEQUENCE [LARGE SCALE GENOMIC DNA]</scope>
</reference>
<accession>A0A183DZB0</accession>
<keyword evidence="3" id="KW-1185">Reference proteome</keyword>
<organism evidence="4">
    <name type="scientific">Gongylonema pulchrum</name>
    <dbReference type="NCBI Taxonomy" id="637853"/>
    <lineage>
        <taxon>Eukaryota</taxon>
        <taxon>Metazoa</taxon>
        <taxon>Ecdysozoa</taxon>
        <taxon>Nematoda</taxon>
        <taxon>Chromadorea</taxon>
        <taxon>Rhabditida</taxon>
        <taxon>Spirurina</taxon>
        <taxon>Spiruromorpha</taxon>
        <taxon>Spiruroidea</taxon>
        <taxon>Gongylonematidae</taxon>
        <taxon>Gongylonema</taxon>
    </lineage>
</organism>
<evidence type="ECO:0000313" key="3">
    <source>
        <dbReference type="Proteomes" id="UP000271098"/>
    </source>
</evidence>
<evidence type="ECO:0000313" key="4">
    <source>
        <dbReference type="WBParaSite" id="GPUH_0001406601-mRNA-1"/>
    </source>
</evidence>
<dbReference type="EMBL" id="UYRT01080837">
    <property type="protein sequence ID" value="VDN23473.1"/>
    <property type="molecule type" value="Genomic_DNA"/>
</dbReference>
<feature type="compositionally biased region" description="Basic and acidic residues" evidence="1">
    <location>
        <begin position="13"/>
        <end position="46"/>
    </location>
</feature>
<evidence type="ECO:0000313" key="2">
    <source>
        <dbReference type="EMBL" id="VDN23473.1"/>
    </source>
</evidence>
<dbReference type="WBParaSite" id="GPUH_0001406601-mRNA-1">
    <property type="protein sequence ID" value="GPUH_0001406601-mRNA-1"/>
    <property type="gene ID" value="GPUH_0001406601"/>
</dbReference>
<dbReference type="Proteomes" id="UP000271098">
    <property type="component" value="Unassembled WGS sequence"/>
</dbReference>